<organism evidence="3 4">
    <name type="scientific">Rummeliibacillus stabekisii</name>
    <dbReference type="NCBI Taxonomy" id="241244"/>
    <lineage>
        <taxon>Bacteria</taxon>
        <taxon>Bacillati</taxon>
        <taxon>Bacillota</taxon>
        <taxon>Bacilli</taxon>
        <taxon>Bacillales</taxon>
        <taxon>Caryophanaceae</taxon>
        <taxon>Rummeliibacillus</taxon>
    </lineage>
</organism>
<dbReference type="EMBL" id="CP014806">
    <property type="protein sequence ID" value="AMX00660.1"/>
    <property type="molecule type" value="Genomic_DNA"/>
</dbReference>
<protein>
    <recommendedName>
        <fullName evidence="2">GIY-YIG domain-containing protein</fullName>
    </recommendedName>
</protein>
<proteinExistence type="inferred from homology"/>
<dbReference type="PROSITE" id="PS50164">
    <property type="entry name" value="GIY_YIG"/>
    <property type="match status" value="1"/>
</dbReference>
<dbReference type="RefSeq" id="WP_066791269.1">
    <property type="nucleotide sequence ID" value="NZ_CP014806.1"/>
</dbReference>
<feature type="domain" description="GIY-YIG" evidence="2">
    <location>
        <begin position="5"/>
        <end position="80"/>
    </location>
</feature>
<dbReference type="Pfam" id="PF01541">
    <property type="entry name" value="GIY-YIG"/>
    <property type="match status" value="1"/>
</dbReference>
<gene>
    <name evidence="3" type="ORF">ATY39_15305</name>
</gene>
<comment type="similarity">
    <text evidence="1">Belongs to the UPF0213 family.</text>
</comment>
<evidence type="ECO:0000313" key="4">
    <source>
        <dbReference type="Proteomes" id="UP000076021"/>
    </source>
</evidence>
<dbReference type="SUPFAM" id="SSF82771">
    <property type="entry name" value="GIY-YIG endonuclease"/>
    <property type="match status" value="1"/>
</dbReference>
<dbReference type="InterPro" id="IPR050190">
    <property type="entry name" value="UPF0213_domain"/>
</dbReference>
<accession>A0A143HGS3</accession>
<dbReference type="InterPro" id="IPR000305">
    <property type="entry name" value="GIY-YIG_endonuc"/>
</dbReference>
<dbReference type="STRING" id="241244.ATY39_15305"/>
<dbReference type="OrthoDB" id="9807770at2"/>
<dbReference type="Gene3D" id="3.40.1440.10">
    <property type="entry name" value="GIY-YIG endonuclease"/>
    <property type="match status" value="1"/>
</dbReference>
<dbReference type="KEGG" id="rst:ATY39_15305"/>
<evidence type="ECO:0000259" key="2">
    <source>
        <dbReference type="PROSITE" id="PS50164"/>
    </source>
</evidence>
<dbReference type="InterPro" id="IPR035901">
    <property type="entry name" value="GIY-YIG_endonuc_sf"/>
</dbReference>
<dbReference type="PANTHER" id="PTHR34477">
    <property type="entry name" value="UPF0213 PROTEIN YHBQ"/>
    <property type="match status" value="1"/>
</dbReference>
<sequence length="97" mass="11136">MATTNKHMMYVVECSDGSYYTGYTNNLEKRLAAHNAGKGAKYTKPRLPVQCIYAEAFHTKQEAMSAEYHFKQLSKKQKIDYIAAWSEKSEITKEFNA</sequence>
<dbReference type="Proteomes" id="UP000076021">
    <property type="component" value="Chromosome"/>
</dbReference>
<reference evidence="3 4" key="1">
    <citation type="journal article" date="2016" name="Genome Announc.">
        <title>Whole-Genome Sequence of Rummeliibacillus stabekisii Strain PP9 Isolated from Antarctic Soil.</title>
        <authorList>
            <person name="da Mota F.F."/>
            <person name="Vollu R.E."/>
            <person name="Jurelevicius D."/>
            <person name="Seldin L."/>
        </authorList>
    </citation>
    <scope>NUCLEOTIDE SEQUENCE [LARGE SCALE GENOMIC DNA]</scope>
    <source>
        <strain evidence="3 4">PP9</strain>
    </source>
</reference>
<dbReference type="PANTHER" id="PTHR34477:SF1">
    <property type="entry name" value="UPF0213 PROTEIN YHBQ"/>
    <property type="match status" value="1"/>
</dbReference>
<dbReference type="AlphaFoldDB" id="A0A143HGS3"/>
<reference evidence="4" key="2">
    <citation type="submission" date="2016-03" db="EMBL/GenBank/DDBJ databases">
        <authorList>
            <person name="Ploux O."/>
        </authorList>
    </citation>
    <scope>NUCLEOTIDE SEQUENCE [LARGE SCALE GENOMIC DNA]</scope>
    <source>
        <strain evidence="4">PP9</strain>
    </source>
</reference>
<evidence type="ECO:0000313" key="3">
    <source>
        <dbReference type="EMBL" id="AMX00660.1"/>
    </source>
</evidence>
<name>A0A143HGS3_9BACL</name>
<evidence type="ECO:0000256" key="1">
    <source>
        <dbReference type="ARBA" id="ARBA00007435"/>
    </source>
</evidence>
<dbReference type="CDD" id="cd10456">
    <property type="entry name" value="GIY-YIG_UPF0213"/>
    <property type="match status" value="1"/>
</dbReference>
<keyword evidence="4" id="KW-1185">Reference proteome</keyword>